<reference evidence="4 5" key="1">
    <citation type="journal article" date="2021" name="Sci. Rep.">
        <title>Chromosome anchoring in Senegalese sole (Solea senegalensis) reveals sex-associated markers and genome rearrangements in flatfish.</title>
        <authorList>
            <person name="Guerrero-Cozar I."/>
            <person name="Gomez-Garrido J."/>
            <person name="Berbel C."/>
            <person name="Martinez-Blanch J.F."/>
            <person name="Alioto T."/>
            <person name="Claros M.G."/>
            <person name="Gagnaire P.A."/>
            <person name="Manchado M."/>
        </authorList>
    </citation>
    <scope>NUCLEOTIDE SEQUENCE [LARGE SCALE GENOMIC DNA]</scope>
    <source>
        <strain evidence="4">Sse05_10M</strain>
    </source>
</reference>
<evidence type="ECO:0000256" key="2">
    <source>
        <dbReference type="ARBA" id="ARBA00023043"/>
    </source>
</evidence>
<dbReference type="PANTHER" id="PTHR24201:SF14">
    <property type="entry name" value="CYCLIN-DEPENDENT KINASE 4 INHIBITOR C-LIKE"/>
    <property type="match status" value="1"/>
</dbReference>
<evidence type="ECO:0000256" key="1">
    <source>
        <dbReference type="ARBA" id="ARBA00022737"/>
    </source>
</evidence>
<proteinExistence type="predicted"/>
<dbReference type="Pfam" id="PF12796">
    <property type="entry name" value="Ank_2"/>
    <property type="match status" value="1"/>
</dbReference>
<dbReference type="EMBL" id="JAGKHQ010000006">
    <property type="protein sequence ID" value="KAG7513253.1"/>
    <property type="molecule type" value="Genomic_DNA"/>
</dbReference>
<gene>
    <name evidence="4" type="ORF">JOB18_002790</name>
</gene>
<evidence type="ECO:0000313" key="4">
    <source>
        <dbReference type="EMBL" id="KAG7513253.1"/>
    </source>
</evidence>
<dbReference type="Pfam" id="PF13637">
    <property type="entry name" value="Ank_4"/>
    <property type="match status" value="1"/>
</dbReference>
<name>A0AAV6S8T3_SOLSE</name>
<dbReference type="PROSITE" id="PS50088">
    <property type="entry name" value="ANK_REPEAT"/>
    <property type="match status" value="2"/>
</dbReference>
<sequence>MSALYPYLLSRMAEVPLTDRLSTASASGNLHELLLLLENGADVNGLNTFGRTPLQVVKLSCDHVIQALLEAGANPDVRDPVCGLTVTHDAARDGWIDAVRLLIDHKADPNMVDDRGNLPLHLAASRGHLRVVQLLMGHTQNPHTRNNEGRTAALEALFHGKMDTAKYIDEYLNPAH</sequence>
<dbReference type="AlphaFoldDB" id="A0AAV6S8T3"/>
<keyword evidence="5" id="KW-1185">Reference proteome</keyword>
<dbReference type="Proteomes" id="UP000693946">
    <property type="component" value="Linkage Group LG14"/>
</dbReference>
<accession>A0AAV6S8T3</accession>
<comment type="caution">
    <text evidence="4">The sequence shown here is derived from an EMBL/GenBank/DDBJ whole genome shotgun (WGS) entry which is preliminary data.</text>
</comment>
<feature type="repeat" description="ANK" evidence="3">
    <location>
        <begin position="115"/>
        <end position="147"/>
    </location>
</feature>
<dbReference type="GO" id="GO:0005634">
    <property type="term" value="C:nucleus"/>
    <property type="evidence" value="ECO:0007669"/>
    <property type="project" value="TreeGrafter"/>
</dbReference>
<keyword evidence="2 3" id="KW-0040">ANK repeat</keyword>
<dbReference type="InterPro" id="IPR002110">
    <property type="entry name" value="Ankyrin_rpt"/>
</dbReference>
<feature type="repeat" description="ANK" evidence="3">
    <location>
        <begin position="82"/>
        <end position="114"/>
    </location>
</feature>
<dbReference type="PROSITE" id="PS50297">
    <property type="entry name" value="ANK_REP_REGION"/>
    <property type="match status" value="2"/>
</dbReference>
<dbReference type="SMART" id="SM00248">
    <property type="entry name" value="ANK"/>
    <property type="match status" value="5"/>
</dbReference>
<keyword evidence="1" id="KW-0677">Repeat</keyword>
<organism evidence="4 5">
    <name type="scientific">Solea senegalensis</name>
    <name type="common">Senegalese sole</name>
    <dbReference type="NCBI Taxonomy" id="28829"/>
    <lineage>
        <taxon>Eukaryota</taxon>
        <taxon>Metazoa</taxon>
        <taxon>Chordata</taxon>
        <taxon>Craniata</taxon>
        <taxon>Vertebrata</taxon>
        <taxon>Euteleostomi</taxon>
        <taxon>Actinopterygii</taxon>
        <taxon>Neopterygii</taxon>
        <taxon>Teleostei</taxon>
        <taxon>Neoteleostei</taxon>
        <taxon>Acanthomorphata</taxon>
        <taxon>Carangaria</taxon>
        <taxon>Pleuronectiformes</taxon>
        <taxon>Pleuronectoidei</taxon>
        <taxon>Soleidae</taxon>
        <taxon>Solea</taxon>
    </lineage>
</organism>
<evidence type="ECO:0000256" key="3">
    <source>
        <dbReference type="PROSITE-ProRule" id="PRU00023"/>
    </source>
</evidence>
<dbReference type="InterPro" id="IPR050776">
    <property type="entry name" value="Ank_Repeat/CDKN_Inhibitor"/>
</dbReference>
<protein>
    <submittedName>
        <fullName evidence="4">Cyclin-dependent kinase 4 inhibitor C</fullName>
    </submittedName>
</protein>
<evidence type="ECO:0000313" key="5">
    <source>
        <dbReference type="Proteomes" id="UP000693946"/>
    </source>
</evidence>
<dbReference type="PANTHER" id="PTHR24201">
    <property type="entry name" value="ANK_REP_REGION DOMAIN-CONTAINING PROTEIN"/>
    <property type="match status" value="1"/>
</dbReference>